<feature type="domain" description="Protein kinase" evidence="7">
    <location>
        <begin position="1"/>
        <end position="66"/>
    </location>
</feature>
<dbReference type="PROSITE" id="PS50011">
    <property type="entry name" value="PROTEIN_KINASE_DOM"/>
    <property type="match status" value="1"/>
</dbReference>
<evidence type="ECO:0000256" key="3">
    <source>
        <dbReference type="ARBA" id="ARBA00022679"/>
    </source>
</evidence>
<evidence type="ECO:0000256" key="2">
    <source>
        <dbReference type="ARBA" id="ARBA00022527"/>
    </source>
</evidence>
<organism evidence="8 9">
    <name type="scientific">Ancylostoma caninum</name>
    <name type="common">Dog hookworm</name>
    <dbReference type="NCBI Taxonomy" id="29170"/>
    <lineage>
        <taxon>Eukaryota</taxon>
        <taxon>Metazoa</taxon>
        <taxon>Ecdysozoa</taxon>
        <taxon>Nematoda</taxon>
        <taxon>Chromadorea</taxon>
        <taxon>Rhabditida</taxon>
        <taxon>Rhabditina</taxon>
        <taxon>Rhabditomorpha</taxon>
        <taxon>Strongyloidea</taxon>
        <taxon>Ancylostomatidae</taxon>
        <taxon>Ancylostomatinae</taxon>
        <taxon>Ancylostoma</taxon>
    </lineage>
</organism>
<dbReference type="STRING" id="29170.A0A368H0N0"/>
<keyword evidence="9" id="KW-1185">Reference proteome</keyword>
<keyword evidence="6" id="KW-0067">ATP-binding</keyword>
<dbReference type="AlphaFoldDB" id="A0A368H0N0"/>
<dbReference type="GO" id="GO:0004674">
    <property type="term" value="F:protein serine/threonine kinase activity"/>
    <property type="evidence" value="ECO:0007669"/>
    <property type="project" value="UniProtKB-KW"/>
</dbReference>
<dbReference type="OrthoDB" id="1738954at2759"/>
<dbReference type="InterPro" id="IPR011009">
    <property type="entry name" value="Kinase-like_dom_sf"/>
</dbReference>
<gene>
    <name evidence="8" type="ORF">ANCCAN_03797</name>
</gene>
<keyword evidence="4" id="KW-0547">Nucleotide-binding</keyword>
<evidence type="ECO:0000256" key="4">
    <source>
        <dbReference type="ARBA" id="ARBA00022741"/>
    </source>
</evidence>
<dbReference type="EMBL" id="JOJR01000026">
    <property type="protein sequence ID" value="RCN50192.1"/>
    <property type="molecule type" value="Genomic_DNA"/>
</dbReference>
<dbReference type="InterPro" id="IPR000719">
    <property type="entry name" value="Prot_kinase_dom"/>
</dbReference>
<keyword evidence="3" id="KW-0808">Transferase</keyword>
<reference evidence="8 9" key="1">
    <citation type="submission" date="2014-10" db="EMBL/GenBank/DDBJ databases">
        <title>Draft genome of the hookworm Ancylostoma caninum.</title>
        <authorList>
            <person name="Mitreva M."/>
        </authorList>
    </citation>
    <scope>NUCLEOTIDE SEQUENCE [LARGE SCALE GENOMIC DNA]</scope>
    <source>
        <strain evidence="8 9">Baltimore</strain>
    </source>
</reference>
<evidence type="ECO:0000256" key="5">
    <source>
        <dbReference type="ARBA" id="ARBA00022777"/>
    </source>
</evidence>
<dbReference type="InterPro" id="IPR050205">
    <property type="entry name" value="CDPK_Ser/Thr_kinases"/>
</dbReference>
<evidence type="ECO:0000259" key="7">
    <source>
        <dbReference type="PROSITE" id="PS50011"/>
    </source>
</evidence>
<name>A0A368H0N0_ANCCA</name>
<evidence type="ECO:0000313" key="8">
    <source>
        <dbReference type="EMBL" id="RCN50192.1"/>
    </source>
</evidence>
<keyword evidence="5" id="KW-0418">Kinase</keyword>
<keyword evidence="2" id="KW-0723">Serine/threonine-protein kinase</keyword>
<comment type="caution">
    <text evidence="8">The sequence shown here is derived from an EMBL/GenBank/DDBJ whole genome shotgun (WGS) entry which is preliminary data.</text>
</comment>
<evidence type="ECO:0000313" key="9">
    <source>
        <dbReference type="Proteomes" id="UP000252519"/>
    </source>
</evidence>
<evidence type="ECO:0000256" key="1">
    <source>
        <dbReference type="ARBA" id="ARBA00006692"/>
    </source>
</evidence>
<protein>
    <recommendedName>
        <fullName evidence="7">Protein kinase domain-containing protein</fullName>
    </recommendedName>
</protein>
<proteinExistence type="inferred from homology"/>
<dbReference type="Gene3D" id="1.10.510.10">
    <property type="entry name" value="Transferase(Phosphotransferase) domain 1"/>
    <property type="match status" value="1"/>
</dbReference>
<dbReference type="GO" id="GO:0005524">
    <property type="term" value="F:ATP binding"/>
    <property type="evidence" value="ECO:0007669"/>
    <property type="project" value="UniProtKB-KW"/>
</dbReference>
<dbReference type="PANTHER" id="PTHR24349">
    <property type="entry name" value="SERINE/THREONINE-PROTEIN KINASE"/>
    <property type="match status" value="1"/>
</dbReference>
<dbReference type="Proteomes" id="UP000252519">
    <property type="component" value="Unassembled WGS sequence"/>
</dbReference>
<sequence>MLVGFAPFRSNERSRLFRLITQGKLHFDLPEWREVSAKARDLLSRMVCTAIERRYTASEVTTHPWITQFESTKSIS</sequence>
<evidence type="ECO:0000256" key="6">
    <source>
        <dbReference type="ARBA" id="ARBA00022840"/>
    </source>
</evidence>
<comment type="similarity">
    <text evidence="1">Belongs to the protein kinase superfamily. CAMK Ser/Thr protein kinase family.</text>
</comment>
<dbReference type="SUPFAM" id="SSF56112">
    <property type="entry name" value="Protein kinase-like (PK-like)"/>
    <property type="match status" value="1"/>
</dbReference>
<accession>A0A368H0N0</accession>
<dbReference type="Pfam" id="PF00069">
    <property type="entry name" value="Pkinase"/>
    <property type="match status" value="1"/>
</dbReference>